<feature type="signal peptide" evidence="1">
    <location>
        <begin position="1"/>
        <end position="28"/>
    </location>
</feature>
<proteinExistence type="predicted"/>
<dbReference type="RefSeq" id="WP_334582666.1">
    <property type="nucleotide sequence ID" value="NZ_JBEZVE010000018.1"/>
</dbReference>
<comment type="caution">
    <text evidence="3">The sequence shown here is derived from an EMBL/GenBank/DDBJ whole genome shotgun (WGS) entry which is preliminary data.</text>
</comment>
<accession>A0ABV2ZR03</accession>
<sequence length="545" mass="59312">MRSRIIMSMLTGAVLLLGTVLGGGTARAAASTSAAVEVPAEFGTDWHDPLTAAPPVTRPDAKSCRITLAEAQFRDFTPYRGTYTPPGGCGDRWSKVVLRLDGKVKGRQFDRLGYLHIGGVEVLRTSTPEPSPDGIEWSVEKDVTRYSDTFRSAQDVEMLIGNVVDDTYTGVIDVKATLTFYDLAFSKGKPAAVPDRVLTLAEGPGGATLTTPRNSERVVAEVYATGSGGGCEEYWYLTVPAAAPYSCHADDGPYREVQVKVDGQLAGIATPFPTVWTGGWSNPFLWYVLPGPRAFDIKPIEYDLTPFAGVLNDGRPHRVEVSVVGVPEGQSGWSTPVNVLVWQDPGKAVVGGKLVTHDAGELTDSSVYTPGTEHRLDTEGRHRLTVAGYLDTSHGRVRTTVTRTLANTSVHRWTDGENVDGLDATWTDDESVTVDGRGPARATRTHRTYTMNGTTTLGGDDRLRTVLTLGDRADAMTTRNGRRTWWSRLDDTYTGDATFTVNVPREQRHAVARTSERYRLYGSEGCYDRRLTTLQGVLTEDRGGC</sequence>
<gene>
    <name evidence="3" type="ORF">AB0E89_31420</name>
</gene>
<dbReference type="PANTHER" id="PTHR31104">
    <property type="entry name" value="PEPTIDE-N4-(N-ACETYL-BETA-GLUCOSAMINYL)ASPARAGINE AMIDASE A PROTEIN"/>
    <property type="match status" value="1"/>
</dbReference>
<evidence type="ECO:0000313" key="3">
    <source>
        <dbReference type="EMBL" id="MEU3784999.1"/>
    </source>
</evidence>
<dbReference type="Pfam" id="PF12222">
    <property type="entry name" value="PNGaseA"/>
    <property type="match status" value="1"/>
</dbReference>
<feature type="chain" id="PRO_5046711169" evidence="1">
    <location>
        <begin position="29"/>
        <end position="545"/>
    </location>
</feature>
<reference evidence="3 4" key="1">
    <citation type="submission" date="2024-06" db="EMBL/GenBank/DDBJ databases">
        <title>The Natural Products Discovery Center: Release of the First 8490 Sequenced Strains for Exploring Actinobacteria Biosynthetic Diversity.</title>
        <authorList>
            <person name="Kalkreuter E."/>
            <person name="Kautsar S.A."/>
            <person name="Yang D."/>
            <person name="Bader C.D."/>
            <person name="Teijaro C.N."/>
            <person name="Fluegel L."/>
            <person name="Davis C.M."/>
            <person name="Simpson J.R."/>
            <person name="Lauterbach L."/>
            <person name="Steele A.D."/>
            <person name="Gui C."/>
            <person name="Meng S."/>
            <person name="Li G."/>
            <person name="Viehrig K."/>
            <person name="Ye F."/>
            <person name="Su P."/>
            <person name="Kiefer A.F."/>
            <person name="Nichols A."/>
            <person name="Cepeda A.J."/>
            <person name="Yan W."/>
            <person name="Fan B."/>
            <person name="Jiang Y."/>
            <person name="Adhikari A."/>
            <person name="Zheng C.-J."/>
            <person name="Schuster L."/>
            <person name="Cowan T.M."/>
            <person name="Smanski M.J."/>
            <person name="Chevrette M.G."/>
            <person name="De Carvalho L.P.S."/>
            <person name="Shen B."/>
        </authorList>
    </citation>
    <scope>NUCLEOTIDE SEQUENCE [LARGE SCALE GENOMIC DNA]</scope>
    <source>
        <strain evidence="3 4">NPDC033843</strain>
    </source>
</reference>
<dbReference type="EMBL" id="JBEZVE010000018">
    <property type="protein sequence ID" value="MEU3784999.1"/>
    <property type="molecule type" value="Genomic_DNA"/>
</dbReference>
<keyword evidence="1" id="KW-0732">Signal</keyword>
<evidence type="ECO:0000313" key="4">
    <source>
        <dbReference type="Proteomes" id="UP001550739"/>
    </source>
</evidence>
<name>A0ABV2ZR03_9ACTN</name>
<dbReference type="InterPro" id="IPR021102">
    <property type="entry name" value="PNGase_A"/>
</dbReference>
<feature type="domain" description="Peptide N-acetyl-beta-D-glucosaminyl asparaginase amidase A N-terminal" evidence="2">
    <location>
        <begin position="58"/>
        <end position="355"/>
    </location>
</feature>
<protein>
    <submittedName>
        <fullName evidence="3">Peptide-N4-asparagine amidase</fullName>
    </submittedName>
</protein>
<dbReference type="InterPro" id="IPR056948">
    <property type="entry name" value="PNGaseA_N"/>
</dbReference>
<organism evidence="3 4">
    <name type="scientific">Streptomyces sp. 900129855</name>
    <dbReference type="NCBI Taxonomy" id="3155129"/>
    <lineage>
        <taxon>Bacteria</taxon>
        <taxon>Bacillati</taxon>
        <taxon>Actinomycetota</taxon>
        <taxon>Actinomycetes</taxon>
        <taxon>Kitasatosporales</taxon>
        <taxon>Streptomycetaceae</taxon>
        <taxon>Streptomyces</taxon>
    </lineage>
</organism>
<evidence type="ECO:0000256" key="1">
    <source>
        <dbReference type="SAM" id="SignalP"/>
    </source>
</evidence>
<dbReference type="Proteomes" id="UP001550739">
    <property type="component" value="Unassembled WGS sequence"/>
</dbReference>
<evidence type="ECO:0000259" key="2">
    <source>
        <dbReference type="Pfam" id="PF12222"/>
    </source>
</evidence>
<keyword evidence="4" id="KW-1185">Reference proteome</keyword>